<keyword evidence="3" id="KW-1185">Reference proteome</keyword>
<feature type="compositionally biased region" description="Polar residues" evidence="1">
    <location>
        <begin position="478"/>
        <end position="489"/>
    </location>
</feature>
<evidence type="ECO:0000256" key="1">
    <source>
        <dbReference type="SAM" id="MobiDB-lite"/>
    </source>
</evidence>
<dbReference type="EMBL" id="JAFFGZ010000004">
    <property type="protein sequence ID" value="KAK4645920.1"/>
    <property type="molecule type" value="Genomic_DNA"/>
</dbReference>
<dbReference type="GeneID" id="87895791"/>
<feature type="compositionally biased region" description="Low complexity" evidence="1">
    <location>
        <begin position="295"/>
        <end position="305"/>
    </location>
</feature>
<reference evidence="2 3" key="1">
    <citation type="journal article" date="2023" name="bioRxiv">
        <title>High-quality genome assemblies of four members of thePodospora anserinaspecies complex.</title>
        <authorList>
            <person name="Ament-Velasquez S.L."/>
            <person name="Vogan A.A."/>
            <person name="Wallerman O."/>
            <person name="Hartmann F."/>
            <person name="Gautier V."/>
            <person name="Silar P."/>
            <person name="Giraud T."/>
            <person name="Johannesson H."/>
        </authorList>
    </citation>
    <scope>NUCLEOTIDE SEQUENCE [LARGE SCALE GENOMIC DNA]</scope>
    <source>
        <strain evidence="2 3">CBS 112042</strain>
    </source>
</reference>
<feature type="compositionally biased region" description="Basic and acidic residues" evidence="1">
    <location>
        <begin position="146"/>
        <end position="155"/>
    </location>
</feature>
<name>A0ABR0FSH0_9PEZI</name>
<dbReference type="Proteomes" id="UP001322138">
    <property type="component" value="Unassembled WGS sequence"/>
</dbReference>
<feature type="compositionally biased region" description="Basic and acidic residues" evidence="1">
    <location>
        <begin position="382"/>
        <end position="392"/>
    </location>
</feature>
<evidence type="ECO:0000313" key="2">
    <source>
        <dbReference type="EMBL" id="KAK4645920.1"/>
    </source>
</evidence>
<dbReference type="RefSeq" id="XP_062734896.1">
    <property type="nucleotide sequence ID" value="XM_062876309.1"/>
</dbReference>
<evidence type="ECO:0000313" key="3">
    <source>
        <dbReference type="Proteomes" id="UP001322138"/>
    </source>
</evidence>
<gene>
    <name evidence="2" type="ORF">QC761_205800</name>
</gene>
<feature type="region of interest" description="Disordered" evidence="1">
    <location>
        <begin position="101"/>
        <end position="122"/>
    </location>
</feature>
<comment type="caution">
    <text evidence="2">The sequence shown here is derived from an EMBL/GenBank/DDBJ whole genome shotgun (WGS) entry which is preliminary data.</text>
</comment>
<protein>
    <submittedName>
        <fullName evidence="2">Uncharacterized protein</fullName>
    </submittedName>
</protein>
<feature type="compositionally biased region" description="Polar residues" evidence="1">
    <location>
        <begin position="342"/>
        <end position="362"/>
    </location>
</feature>
<sequence length="657" mass="72570">MPNEPPSPRPIGLSQKLRDLSRLRSKGIEDKGEAEQFRMVHAPDRPHRIITPVEAPSEEECGDTISSWHKAVKENSDSEGEEEKVRPARWYWKYPDYTGGHPGRFQQSQHHEPYARGHSHIYTPSGLSQEVHVDSFQKGSRGARRSVSEHNDRTYLESPVPRPLVPNKSKERQRYLQQVTPPSVKEGVVERDISRGRGREKAEPPRVPAAATHSLPREWKIQTTEAVRRGQCPYCRCQLGNRTYLTCPNPPCGKGLTTFEGSWMAPPKLKDRRPASPSIFGVIGRQLLGRRPLKSSPYSPSSSPSQQKRSGTNTPEALATLPESIASVGSQRYITPPPPPTGTSRQGVRTSSPANPTWPQKPSSHERDRKRIPPPVHIHQHPRFDHLNRDYSSDSSGASTPKSHSPAPAPPPQITLPLRPAPTPSQPPRSAPLRAPASLNNPQQQQQQQPPTKPSLVSKFSTAHQPPQQYPPSHIASALSSSLPQSTAPSLGWIPPSERSLFYPYSCSNPPSPPIKSSSRRRSQSQHSYPSQPPLQSRFGVQQQQSSTQSDGQGDYLDDIYDHYGGGDGGGEKEAYDTNVTTKGPEKVATKQKSWSSSKYSTGRRSEDTDDDDDDDDGWNQLDDVEPPIQLKPTPAFGVGGVTTEGKGRREGGKRGV</sequence>
<feature type="compositionally biased region" description="Pro residues" evidence="1">
    <location>
        <begin position="407"/>
        <end position="430"/>
    </location>
</feature>
<feature type="compositionally biased region" description="Polar residues" evidence="1">
    <location>
        <begin position="306"/>
        <end position="315"/>
    </location>
</feature>
<accession>A0ABR0FSH0</accession>
<feature type="compositionally biased region" description="Polar residues" evidence="1">
    <location>
        <begin position="591"/>
        <end position="603"/>
    </location>
</feature>
<feature type="compositionally biased region" description="Polar residues" evidence="1">
    <location>
        <begin position="458"/>
        <end position="467"/>
    </location>
</feature>
<feature type="region of interest" description="Disordered" evidence="1">
    <location>
        <begin position="283"/>
        <end position="657"/>
    </location>
</feature>
<organism evidence="2 3">
    <name type="scientific">Podospora bellae-mahoneyi</name>
    <dbReference type="NCBI Taxonomy" id="2093777"/>
    <lineage>
        <taxon>Eukaryota</taxon>
        <taxon>Fungi</taxon>
        <taxon>Dikarya</taxon>
        <taxon>Ascomycota</taxon>
        <taxon>Pezizomycotina</taxon>
        <taxon>Sordariomycetes</taxon>
        <taxon>Sordariomycetidae</taxon>
        <taxon>Sordariales</taxon>
        <taxon>Podosporaceae</taxon>
        <taxon>Podospora</taxon>
    </lineage>
</organism>
<feature type="compositionally biased region" description="Basic and acidic residues" evidence="1">
    <location>
        <begin position="187"/>
        <end position="204"/>
    </location>
</feature>
<feature type="compositionally biased region" description="Low complexity" evidence="1">
    <location>
        <begin position="431"/>
        <end position="450"/>
    </location>
</feature>
<feature type="region of interest" description="Disordered" evidence="1">
    <location>
        <begin position="54"/>
        <end position="85"/>
    </location>
</feature>
<feature type="compositionally biased region" description="Low complexity" evidence="1">
    <location>
        <begin position="525"/>
        <end position="555"/>
    </location>
</feature>
<proteinExistence type="predicted"/>
<feature type="compositionally biased region" description="Acidic residues" evidence="1">
    <location>
        <begin position="608"/>
        <end position="626"/>
    </location>
</feature>
<feature type="compositionally biased region" description="Basic and acidic residues" evidence="1">
    <location>
        <begin position="646"/>
        <end position="657"/>
    </location>
</feature>
<feature type="region of interest" description="Disordered" evidence="1">
    <location>
        <begin position="136"/>
        <end position="213"/>
    </location>
</feature>